<sequence>MEPFTFTRKQMSQLLLSIASYCEKRQAAAPASHPSLNWLHEAWQRDQQPSSSDSSLSCAMPNRLQMMIEKYIRSGMWTEGLSLNEIVALGNQVEYTNFSITSVQNWVKREIRSLVGPPRLGKKYDLQQAAIILIVEDLRAALSFEEIRQMFTSLRIHAQEPVPIIKPLRLYQLYSTLYEALDQDNDQILDVRLFDPLKLHHDGQLESVIRLKTEEFLVEELPQEREYHFLLRDALIIALTSLQTIFFQSLAKRYLQHMLHQHSEAKG</sequence>
<dbReference type="PANTHER" id="PTHR40056:SF1">
    <property type="entry name" value="DUF1836 DOMAIN-CONTAINING PROTEIN"/>
    <property type="match status" value="1"/>
</dbReference>
<keyword evidence="2" id="KW-1185">Reference proteome</keyword>
<reference evidence="1 2" key="1">
    <citation type="submission" date="2017-04" db="EMBL/GenBank/DDBJ databases">
        <authorList>
            <person name="Afonso C.L."/>
            <person name="Miller P.J."/>
            <person name="Scott M.A."/>
            <person name="Spackman E."/>
            <person name="Goraichik I."/>
            <person name="Dimitrov K.M."/>
            <person name="Suarez D.L."/>
            <person name="Swayne D.E."/>
        </authorList>
    </citation>
    <scope>NUCLEOTIDE SEQUENCE [LARGE SCALE GENOMIC DNA]</scope>
    <source>
        <strain evidence="1 2">11</strain>
    </source>
</reference>
<dbReference type="STRING" id="1852522.SAMN06295960_1743"/>
<dbReference type="AlphaFoldDB" id="A0A1X7JLY3"/>
<dbReference type="InterPro" id="IPR014975">
    <property type="entry name" value="DUF1836"/>
</dbReference>
<gene>
    <name evidence="1" type="ORF">SAMN06295960_1743</name>
</gene>
<dbReference type="OrthoDB" id="2351599at2"/>
<proteinExistence type="predicted"/>
<evidence type="ECO:0000313" key="2">
    <source>
        <dbReference type="Proteomes" id="UP000193834"/>
    </source>
</evidence>
<protein>
    <recommendedName>
        <fullName evidence="3">DUF1836 domain-containing protein</fullName>
    </recommendedName>
</protein>
<dbReference type="EMBL" id="FXAZ01000001">
    <property type="protein sequence ID" value="SMG29208.1"/>
    <property type="molecule type" value="Genomic_DNA"/>
</dbReference>
<name>A0A1X7JLY3_9BACL</name>
<accession>A0A1X7JLY3</accession>
<organism evidence="1 2">
    <name type="scientific">Paenibacillus aquistagni</name>
    <dbReference type="NCBI Taxonomy" id="1852522"/>
    <lineage>
        <taxon>Bacteria</taxon>
        <taxon>Bacillati</taxon>
        <taxon>Bacillota</taxon>
        <taxon>Bacilli</taxon>
        <taxon>Bacillales</taxon>
        <taxon>Paenibacillaceae</taxon>
        <taxon>Paenibacillus</taxon>
    </lineage>
</organism>
<dbReference type="RefSeq" id="WP_085493848.1">
    <property type="nucleotide sequence ID" value="NZ_FXAZ01000001.1"/>
</dbReference>
<evidence type="ECO:0000313" key="1">
    <source>
        <dbReference type="EMBL" id="SMG29208.1"/>
    </source>
</evidence>
<dbReference type="Pfam" id="PF08876">
    <property type="entry name" value="DUF1836"/>
    <property type="match status" value="1"/>
</dbReference>
<evidence type="ECO:0008006" key="3">
    <source>
        <dbReference type="Google" id="ProtNLM"/>
    </source>
</evidence>
<dbReference type="Proteomes" id="UP000193834">
    <property type="component" value="Unassembled WGS sequence"/>
</dbReference>
<dbReference type="PANTHER" id="PTHR40056">
    <property type="entry name" value="HYPOTHETICAL CYTOSOLIC PROTEIN"/>
    <property type="match status" value="1"/>
</dbReference>